<protein>
    <submittedName>
        <fullName evidence="4">Unannotated protein</fullName>
    </submittedName>
</protein>
<dbReference type="GO" id="GO:0004519">
    <property type="term" value="F:endonuclease activity"/>
    <property type="evidence" value="ECO:0007669"/>
    <property type="project" value="InterPro"/>
</dbReference>
<accession>A0A6J6UKB6</accession>
<gene>
    <name evidence="4" type="ORF">UFOPK2761_02548</name>
</gene>
<dbReference type="InterPro" id="IPR002711">
    <property type="entry name" value="HNH"/>
</dbReference>
<sequence>MAGLGQHQVDRGIAVIDEVLSGLGEVSLLGLDAEATGVSLVALAQLEARVAELKHRVLAHGSEVAVEQTCGATTTATWFAQATRTTVRASRRAVFFAEALGRYEVLRVGMAAGGVNLEQGEVIVRALDALPAEVASWVRVEAEQALVDLAARHDAQQLRVLGERILHVVAPEVGEAHEAKQLADAEAAAEKATTLSLTPDGTGKVHGRFTIPELHAGMLRKFLTSLVVSHQDPATGAVEDPTDPPDPARPEPQRRATGHELGQAFCELLERLDGTGLPETAGTGATVVVTMTLETLTGGLAAATLDTGDRIAAHTARRLACETGIIPVVLGGRRQVLDQGRRRRRFTRAQRIALVVRDQRCTAVGCRTAAWFCHAHHDDPWARGGPTDLTNGRLLCPAHHRRIHDPAYDHHTTVDNKVEFTRRT</sequence>
<name>A0A6J6UKB6_9ZZZZ</name>
<dbReference type="InterPro" id="IPR003615">
    <property type="entry name" value="HNH_nuc"/>
</dbReference>
<evidence type="ECO:0000259" key="3">
    <source>
        <dbReference type="SMART" id="SM00507"/>
    </source>
</evidence>
<feature type="domain" description="HNH nuclease" evidence="3">
    <location>
        <begin position="349"/>
        <end position="401"/>
    </location>
</feature>
<dbReference type="AlphaFoldDB" id="A0A6J6UKB6"/>
<dbReference type="Pfam" id="PF02720">
    <property type="entry name" value="DUF222"/>
    <property type="match status" value="1"/>
</dbReference>
<dbReference type="CDD" id="cd00085">
    <property type="entry name" value="HNHc"/>
    <property type="match status" value="1"/>
</dbReference>
<comment type="similarity">
    <text evidence="1">Belongs to the Rv1128c/1148c/1588c/1702c/1945/3466 family.</text>
</comment>
<evidence type="ECO:0000256" key="2">
    <source>
        <dbReference type="SAM" id="MobiDB-lite"/>
    </source>
</evidence>
<dbReference type="SMART" id="SM00507">
    <property type="entry name" value="HNHc"/>
    <property type="match status" value="1"/>
</dbReference>
<proteinExistence type="inferred from homology"/>
<organism evidence="4">
    <name type="scientific">freshwater metagenome</name>
    <dbReference type="NCBI Taxonomy" id="449393"/>
    <lineage>
        <taxon>unclassified sequences</taxon>
        <taxon>metagenomes</taxon>
        <taxon>ecological metagenomes</taxon>
    </lineage>
</organism>
<dbReference type="EMBL" id="CAEZYQ010000022">
    <property type="protein sequence ID" value="CAB4759614.1"/>
    <property type="molecule type" value="Genomic_DNA"/>
</dbReference>
<reference evidence="4" key="1">
    <citation type="submission" date="2020-05" db="EMBL/GenBank/DDBJ databases">
        <authorList>
            <person name="Chiriac C."/>
            <person name="Salcher M."/>
            <person name="Ghai R."/>
            <person name="Kavagutti S V."/>
        </authorList>
    </citation>
    <scope>NUCLEOTIDE SEQUENCE</scope>
</reference>
<dbReference type="Gene3D" id="1.10.30.50">
    <property type="match status" value="1"/>
</dbReference>
<dbReference type="InterPro" id="IPR003870">
    <property type="entry name" value="DUF222"/>
</dbReference>
<evidence type="ECO:0000313" key="4">
    <source>
        <dbReference type="EMBL" id="CAB4759614.1"/>
    </source>
</evidence>
<dbReference type="Pfam" id="PF01844">
    <property type="entry name" value="HNH"/>
    <property type="match status" value="1"/>
</dbReference>
<feature type="compositionally biased region" description="Basic and acidic residues" evidence="2">
    <location>
        <begin position="246"/>
        <end position="256"/>
    </location>
</feature>
<dbReference type="GO" id="GO:0003676">
    <property type="term" value="F:nucleic acid binding"/>
    <property type="evidence" value="ECO:0007669"/>
    <property type="project" value="InterPro"/>
</dbReference>
<evidence type="ECO:0000256" key="1">
    <source>
        <dbReference type="ARBA" id="ARBA00023450"/>
    </source>
</evidence>
<feature type="region of interest" description="Disordered" evidence="2">
    <location>
        <begin position="232"/>
        <end position="256"/>
    </location>
</feature>
<dbReference type="GO" id="GO:0008270">
    <property type="term" value="F:zinc ion binding"/>
    <property type="evidence" value="ECO:0007669"/>
    <property type="project" value="InterPro"/>
</dbReference>